<evidence type="ECO:0000256" key="1">
    <source>
        <dbReference type="SAM" id="Phobius"/>
    </source>
</evidence>
<dbReference type="HOGENOM" id="CLU_1504572_0_0_1"/>
<keyword evidence="1" id="KW-0472">Membrane</keyword>
<dbReference type="AlphaFoldDB" id="L2GXV7"/>
<keyword evidence="3" id="KW-1185">Reference proteome</keyword>
<dbReference type="EMBL" id="GL877407">
    <property type="protein sequence ID" value="ELA48133.1"/>
    <property type="molecule type" value="Genomic_DNA"/>
</dbReference>
<dbReference type="RefSeq" id="XP_008073390.1">
    <property type="nucleotide sequence ID" value="XM_008075199.1"/>
</dbReference>
<dbReference type="Proteomes" id="UP000011081">
    <property type="component" value="Unassembled WGS sequence"/>
</dbReference>
<proteinExistence type="predicted"/>
<dbReference type="InParanoid" id="L2GXV7"/>
<accession>L2GXV7</accession>
<sequence length="179" mass="19990">MENSTTYTEQLVPTVALELSTDSTNELPYDILSNISTLPVIIGIVILFFCGSVLLYLVVHYIRNKWCTNTSLVSHRAVEFLTSDAEHRFVESRVVIGLTPYNEASIRNTTGRQNYGNSASCSISDEGIVLENEYSYSSGPRDANMPIYIFEPPLLCYPTITLPSYEQSTTSPLPPYSEK</sequence>
<gene>
    <name evidence="2" type="ORF">VCUG_00371</name>
</gene>
<name>L2GXV7_VAVCU</name>
<dbReference type="GeneID" id="19878258"/>
<dbReference type="VEuPathDB" id="MicrosporidiaDB:VCUG_00371"/>
<keyword evidence="1" id="KW-0812">Transmembrane</keyword>
<reference evidence="3" key="1">
    <citation type="submission" date="2011-03" db="EMBL/GenBank/DDBJ databases">
        <title>The genome sequence of Vavraia culicis strain floridensis.</title>
        <authorList>
            <consortium name="The Broad Institute Genome Sequencing Platform"/>
            <person name="Cuomo C."/>
            <person name="Becnel J."/>
            <person name="Sanscrainte N."/>
            <person name="Young S.K."/>
            <person name="Zeng Q."/>
            <person name="Gargeya S."/>
            <person name="Fitzgerald M."/>
            <person name="Haas B."/>
            <person name="Abouelleil A."/>
            <person name="Alvarado L."/>
            <person name="Arachchi H.M."/>
            <person name="Berlin A."/>
            <person name="Chapman S.B."/>
            <person name="Gearin G."/>
            <person name="Goldberg J."/>
            <person name="Griggs A."/>
            <person name="Gujja S."/>
            <person name="Hansen M."/>
            <person name="Heiman D."/>
            <person name="Howarth C."/>
            <person name="Larimer J."/>
            <person name="Lui A."/>
            <person name="MacDonald P.J.P."/>
            <person name="McCowen C."/>
            <person name="Montmayeur A."/>
            <person name="Murphy C."/>
            <person name="Neiman D."/>
            <person name="Pearson M."/>
            <person name="Priest M."/>
            <person name="Roberts A."/>
            <person name="Saif S."/>
            <person name="Shea T."/>
            <person name="Sisk P."/>
            <person name="Stolte C."/>
            <person name="Sykes S."/>
            <person name="Wortman J."/>
            <person name="Nusbaum C."/>
            <person name="Birren B."/>
        </authorList>
    </citation>
    <scope>NUCLEOTIDE SEQUENCE [LARGE SCALE GENOMIC DNA]</scope>
    <source>
        <strain evidence="3">floridensis</strain>
    </source>
</reference>
<organism evidence="2 3">
    <name type="scientific">Vavraia culicis (isolate floridensis)</name>
    <name type="common">Microsporidian parasite</name>
    <dbReference type="NCBI Taxonomy" id="948595"/>
    <lineage>
        <taxon>Eukaryota</taxon>
        <taxon>Fungi</taxon>
        <taxon>Fungi incertae sedis</taxon>
        <taxon>Microsporidia</taxon>
        <taxon>Pleistophoridae</taxon>
        <taxon>Vavraia</taxon>
    </lineage>
</organism>
<feature type="transmembrane region" description="Helical" evidence="1">
    <location>
        <begin position="38"/>
        <end position="59"/>
    </location>
</feature>
<keyword evidence="1" id="KW-1133">Transmembrane helix</keyword>
<evidence type="ECO:0000313" key="2">
    <source>
        <dbReference type="EMBL" id="ELA48133.1"/>
    </source>
</evidence>
<evidence type="ECO:0000313" key="3">
    <source>
        <dbReference type="Proteomes" id="UP000011081"/>
    </source>
</evidence>
<protein>
    <submittedName>
        <fullName evidence="2">Uncharacterized protein</fullName>
    </submittedName>
</protein>